<evidence type="ECO:0000313" key="1">
    <source>
        <dbReference type="EMBL" id="SEM49621.1"/>
    </source>
</evidence>
<organism evidence="1 2">
    <name type="scientific">Syntrophus gentianae</name>
    <dbReference type="NCBI Taxonomy" id="43775"/>
    <lineage>
        <taxon>Bacteria</taxon>
        <taxon>Pseudomonadati</taxon>
        <taxon>Thermodesulfobacteriota</taxon>
        <taxon>Syntrophia</taxon>
        <taxon>Syntrophales</taxon>
        <taxon>Syntrophaceae</taxon>
        <taxon>Syntrophus</taxon>
    </lineage>
</organism>
<dbReference type="AlphaFoldDB" id="A0A1H7YUM9"/>
<reference evidence="1 2" key="1">
    <citation type="submission" date="2016-10" db="EMBL/GenBank/DDBJ databases">
        <authorList>
            <person name="de Groot N.N."/>
        </authorList>
    </citation>
    <scope>NUCLEOTIDE SEQUENCE [LARGE SCALE GENOMIC DNA]</scope>
    <source>
        <strain evidence="1 2">DSM 8423</strain>
    </source>
</reference>
<keyword evidence="2" id="KW-1185">Reference proteome</keyword>
<protein>
    <submittedName>
        <fullName evidence="1">Uncharacterized protein</fullName>
    </submittedName>
</protein>
<dbReference type="EMBL" id="FOBS01000018">
    <property type="protein sequence ID" value="SEM49621.1"/>
    <property type="molecule type" value="Genomic_DNA"/>
</dbReference>
<evidence type="ECO:0000313" key="2">
    <source>
        <dbReference type="Proteomes" id="UP000198744"/>
    </source>
</evidence>
<name>A0A1H7YUM9_9BACT</name>
<dbReference type="Proteomes" id="UP000198744">
    <property type="component" value="Unassembled WGS sequence"/>
</dbReference>
<gene>
    <name evidence="1" type="ORF">SAMN04489760_11829</name>
</gene>
<accession>A0A1H7YUM9</accession>
<proteinExistence type="predicted"/>
<sequence length="113" mass="12681">MVIRTKNELFNLWEICQLLVKSRSPYKGCLKESDEEQSAAWRSYLIRHYLNRDNPLLGYSISATHHAAFLNNAARAILLAMVSALVLLEGMNLPQGYGRNMSPISCLLGITAN</sequence>